<dbReference type="STRING" id="6239.M02D8.3.1"/>
<feature type="region of interest" description="Disordered" evidence="1">
    <location>
        <begin position="895"/>
        <end position="915"/>
    </location>
</feature>
<dbReference type="HOGENOM" id="CLU_318132_0_0_1"/>
<dbReference type="GO" id="GO:0005886">
    <property type="term" value="C:plasma membrane"/>
    <property type="evidence" value="ECO:0007669"/>
    <property type="project" value="InterPro"/>
</dbReference>
<dbReference type="GO" id="GO:0036376">
    <property type="term" value="P:sodium ion export across plasma membrane"/>
    <property type="evidence" value="ECO:0007669"/>
    <property type="project" value="InterPro"/>
</dbReference>
<evidence type="ECO:0007829" key="5">
    <source>
        <dbReference type="PeptideAtlas" id="Q21461"/>
    </source>
</evidence>
<dbReference type="AlphaFoldDB" id="Q21461"/>
<feature type="compositionally biased region" description="Basic and acidic residues" evidence="1">
    <location>
        <begin position="146"/>
        <end position="171"/>
    </location>
</feature>
<name>Q21461_CAEEL</name>
<dbReference type="CTD" id="181120"/>
<keyword evidence="3" id="KW-1185">Reference proteome</keyword>
<proteinExistence type="evidence at protein level"/>
<organism evidence="2 3">
    <name type="scientific">Caenorhabditis elegans</name>
    <dbReference type="NCBI Taxonomy" id="6239"/>
    <lineage>
        <taxon>Eukaryota</taxon>
        <taxon>Metazoa</taxon>
        <taxon>Ecdysozoa</taxon>
        <taxon>Nematoda</taxon>
        <taxon>Chromadorea</taxon>
        <taxon>Rhabditida</taxon>
        <taxon>Rhabditina</taxon>
        <taxon>Rhabditomorpha</taxon>
        <taxon>Rhabditoidea</taxon>
        <taxon>Rhabditidae</taxon>
        <taxon>Peloderinae</taxon>
        <taxon>Caenorhabditis</taxon>
    </lineage>
</organism>
<evidence type="ECO:0000313" key="4">
    <source>
        <dbReference type="WormBase" id="M02D8.3"/>
    </source>
</evidence>
<dbReference type="GO" id="GO:0042391">
    <property type="term" value="P:regulation of membrane potential"/>
    <property type="evidence" value="ECO:0007669"/>
    <property type="project" value="InterPro"/>
</dbReference>
<dbReference type="Bgee" id="WBGene00019729">
    <property type="expression patterns" value="Expressed in embryo and 3 other cell types or tissues"/>
</dbReference>
<feature type="compositionally biased region" description="Basic residues" evidence="1">
    <location>
        <begin position="846"/>
        <end position="856"/>
    </location>
</feature>
<feature type="compositionally biased region" description="Polar residues" evidence="1">
    <location>
        <begin position="54"/>
        <end position="77"/>
    </location>
</feature>
<dbReference type="GO" id="GO:0120029">
    <property type="term" value="P:proton export across plasma membrane"/>
    <property type="evidence" value="ECO:0007669"/>
    <property type="project" value="InterPro"/>
</dbReference>
<dbReference type="PANTHER" id="PTHR31382:SF1">
    <property type="entry name" value="SODIUM ION_PROTON EXCHANGER (EUROFUNG)"/>
    <property type="match status" value="1"/>
</dbReference>
<dbReference type="FunCoup" id="Q21461">
    <property type="interactions" value="3"/>
</dbReference>
<dbReference type="Proteomes" id="UP000001940">
    <property type="component" value="Chromosome X"/>
</dbReference>
<dbReference type="PANTHER" id="PTHR31382">
    <property type="entry name" value="NA(+)/H(+) ANTIPORTER"/>
    <property type="match status" value="1"/>
</dbReference>
<gene>
    <name evidence="2" type="ORF">CELE_M02D8.3</name>
    <name evidence="2 4" type="ORF">M02D8.3</name>
</gene>
<accession>Q21461</accession>
<reference evidence="2 3" key="1">
    <citation type="journal article" date="1998" name="Science">
        <title>Genome sequence of the nematode C. elegans: a platform for investigating biology.</title>
        <authorList>
            <consortium name="The C. elegans sequencing consortium"/>
            <person name="Sulson J.E."/>
            <person name="Waterston R."/>
        </authorList>
    </citation>
    <scope>NUCLEOTIDE SEQUENCE [LARGE SCALE GENOMIC DNA]</scope>
    <source>
        <strain evidence="2 3">Bristol N2</strain>
    </source>
</reference>
<dbReference type="PIR" id="T16623">
    <property type="entry name" value="T16623"/>
</dbReference>
<feature type="region of interest" description="Disordered" evidence="1">
    <location>
        <begin position="146"/>
        <end position="229"/>
    </location>
</feature>
<dbReference type="InParanoid" id="Q21461"/>
<dbReference type="GeneID" id="181120"/>
<dbReference type="WormBase" id="M02D8.3">
    <property type="protein sequence ID" value="CE04759"/>
    <property type="gene ID" value="WBGene00019729"/>
</dbReference>
<feature type="region of interest" description="Disordered" evidence="1">
    <location>
        <begin position="48"/>
        <end position="77"/>
    </location>
</feature>
<dbReference type="UCSC" id="M02D8.3">
    <property type="organism name" value="c. elegans"/>
</dbReference>
<evidence type="ECO:0000313" key="3">
    <source>
        <dbReference type="Proteomes" id="UP000001940"/>
    </source>
</evidence>
<dbReference type="RefSeq" id="NP_509481.1">
    <property type="nucleotide sequence ID" value="NM_077080.3"/>
</dbReference>
<dbReference type="OrthoDB" id="5877959at2759"/>
<keyword evidence="5" id="KW-1267">Proteomics identification</keyword>
<dbReference type="SMR" id="Q21461"/>
<feature type="compositionally biased region" description="Basic and acidic residues" evidence="1">
    <location>
        <begin position="379"/>
        <end position="412"/>
    </location>
</feature>
<feature type="region of interest" description="Disordered" evidence="1">
    <location>
        <begin position="295"/>
        <end position="412"/>
    </location>
</feature>
<feature type="region of interest" description="Disordered" evidence="1">
    <location>
        <begin position="837"/>
        <end position="881"/>
    </location>
</feature>
<feature type="compositionally biased region" description="Polar residues" evidence="1">
    <location>
        <begin position="204"/>
        <end position="225"/>
    </location>
</feature>
<evidence type="ECO:0000313" key="2">
    <source>
        <dbReference type="EMBL" id="CCD68793.1"/>
    </source>
</evidence>
<sequence length="915" mass="105743">MPRHQRAKIKPVKEVLDDSERNSVNDLAIKPINKAKTTTRSGRVVKKTPATVEWESQSPKKSTVKSNNVTTPNQKKNLDQLNISEQMDALTPFSSSPDLSESELFGPTPSHINPNTGQRYCMADYDFEGEDRSSIVATPQVKRYMESLKRDRTHDETSTRQERPQKRDLFAKDVSTPTAKVPAFQRHEKNSNNQTKHLVEDVNNGASTSSAANKTKTDQRTSATTGFRRRSESPIEFLGCILRNHPVLNNQRSCANAAARYNKNVPSLPLNTPKPITPVVITECASNTNGSCSLAEDMPSALPVPTAQSSKSPKESSKEPPKSLCPAINRSDLPQTPQLAKVDENTDMNSSSDLPRKTPRRSCVRGTYKDLVDSDGEEDKEKKTKMEMEKEKEKTRKKEENNKRKEKKEAEKLLERSYKRAEQARVRYEKTGIRLEKRRQLEEKRRRRQEELDDIRRQGEYKRDQILERKKKLKEIKDQKEFEKDHRNQSQKRLDILRERVENAIKENDAQLLYSINCRLRARSEPPSFTRNALLVPISSPSDKAYRATYFGTLNRAVELMTSSPEQVLDFAEKASKLSSTHYFNSIKDPFFEASLKRKAWSADVDWGQLPDADCRLKFDEADSLLLVKKYWLPEVQNKLPRYFKRGLSEMSTKSTQDNVQEFVEQFGMVSLRRIKLPTVQSNNLQRKRLALKAKYFVDKFLFLLKLWKNGHPDNYYPRVVEYFFFVIQKISSGREEDEDFLKNNYEVPRDLMFWLPIHLGNLQDSTHVPREELIDLARELFAILLDEWATSFVTEEELEALYRLQLASLRLECYSVTLKDSFPFWKQANPVGLIEQTNQSEKTAERRRSRRKTRNANRSLLDTSICQNEQPTSSGRRRHHSFSEFTDCAKITKKPPSPWPGARFDVESPYGEHC</sequence>
<feature type="compositionally biased region" description="Basic and acidic residues" evidence="1">
    <location>
        <begin position="905"/>
        <end position="915"/>
    </location>
</feature>
<feature type="compositionally biased region" description="Polar residues" evidence="1">
    <location>
        <begin position="861"/>
        <end position="875"/>
    </location>
</feature>
<dbReference type="EMBL" id="BX284606">
    <property type="protein sequence ID" value="CCD68793.1"/>
    <property type="molecule type" value="Genomic_DNA"/>
</dbReference>
<dbReference type="AGR" id="WB:WBGene00019729"/>
<protein>
    <submittedName>
        <fullName evidence="2">Uncharacterized protein</fullName>
    </submittedName>
</protein>
<dbReference type="GO" id="GO:0015385">
    <property type="term" value="F:sodium:proton antiporter activity"/>
    <property type="evidence" value="ECO:0007669"/>
    <property type="project" value="InterPro"/>
</dbReference>
<feature type="compositionally biased region" description="Basic and acidic residues" evidence="1">
    <location>
        <begin position="312"/>
        <end position="321"/>
    </location>
</feature>
<feature type="region of interest" description="Disordered" evidence="1">
    <location>
        <begin position="92"/>
        <end position="117"/>
    </location>
</feature>
<dbReference type="eggNOG" id="ENOG502TI4G">
    <property type="taxonomic scope" value="Eukaryota"/>
</dbReference>
<dbReference type="PaxDb" id="6239-M02D8.3"/>
<dbReference type="InterPro" id="IPR004712">
    <property type="entry name" value="Na+/H+_antiporter_fungi"/>
</dbReference>
<dbReference type="PeptideAtlas" id="Q21461"/>
<dbReference type="KEGG" id="cel:CELE_M02D8.3"/>
<evidence type="ECO:0000256" key="1">
    <source>
        <dbReference type="SAM" id="MobiDB-lite"/>
    </source>
</evidence>